<dbReference type="Pfam" id="PF01896">
    <property type="entry name" value="DNA_primase_S"/>
    <property type="match status" value="1"/>
</dbReference>
<keyword evidence="3 11" id="KW-0639">Primosome</keyword>
<evidence type="ECO:0000256" key="12">
    <source>
        <dbReference type="RuleBase" id="RU003514"/>
    </source>
</evidence>
<keyword evidence="6 11" id="KW-0235">DNA replication</keyword>
<keyword evidence="5 11" id="KW-0548">Nucleotidyltransferase</keyword>
<evidence type="ECO:0000256" key="7">
    <source>
        <dbReference type="ARBA" id="ARBA00022723"/>
    </source>
</evidence>
<keyword evidence="8 11" id="KW-0460">Magnesium</keyword>
<evidence type="ECO:0000313" key="15">
    <source>
        <dbReference type="Proteomes" id="UP000332487"/>
    </source>
</evidence>
<organism evidence="14 15">
    <name type="scientific">Candidatus Micrarchaeum acidiphilum ARMAN-2</name>
    <dbReference type="NCBI Taxonomy" id="425595"/>
    <lineage>
        <taxon>Archaea</taxon>
        <taxon>Candidatus Micrarchaeota</taxon>
        <taxon>Candidatus Micrarchaeia</taxon>
        <taxon>Candidatus Micrarchaeales</taxon>
        <taxon>Candidatus Micrarchaeaceae</taxon>
        <taxon>Candidatus Micrarchaeum</taxon>
    </lineage>
</organism>
<evidence type="ECO:0000256" key="2">
    <source>
        <dbReference type="ARBA" id="ARBA00022478"/>
    </source>
</evidence>
<dbReference type="InterPro" id="IPR023639">
    <property type="entry name" value="DNA_primase_ssu_PriS"/>
</dbReference>
<evidence type="ECO:0000256" key="8">
    <source>
        <dbReference type="ARBA" id="ARBA00022842"/>
    </source>
</evidence>
<dbReference type="SUPFAM" id="SSF56747">
    <property type="entry name" value="Prim-pol domain"/>
    <property type="match status" value="1"/>
</dbReference>
<reference evidence="14 15" key="1">
    <citation type="journal article" date="2009" name="Genome Biol.">
        <title>Community-wide analysis of microbial genome sequence signatures.</title>
        <authorList>
            <person name="Dick G.J."/>
            <person name="Andersson A.F."/>
            <person name="Baker B.J."/>
            <person name="Simmons S.L."/>
            <person name="Thomas B.C."/>
            <person name="Yelton A.P."/>
            <person name="Banfield J.F."/>
        </authorList>
    </citation>
    <scope>NUCLEOTIDE SEQUENCE [LARGE SCALE GENOMIC DNA]</scope>
    <source>
        <strain evidence="14">ARMAN-2</strain>
    </source>
</reference>
<sequence>MENASLDFAKSLFKDYYSSHPIAVDKVANREFGFGDFERKIKYRHYAFGSNADLNKFIVENVPPFISCSSSFYEYPAARPMEKKVWKGSEMVFDLDATDLKLPCQQVHGTSWVCSECLSGIKAEAIKLIEDFLVPDFGFEEKRLHINFSGNRGYHIRVADERVISLNSAERKQISDYITGNGINALSFFPSISERGAQLRGPRPTDGGWGGRIARGTINALNKGAGELALLGIEKKEARLLEKHRADIILGISVGNWDKVKISKKSQLWANLIKGMTVRQGDSIDKNVTDDTHHLLRVPDTLHGDTGLVSKTINSLKGLSEFEPMRDAIAMRAENIKVHVASSYKFTMGGQEFGPYKNEDVKLPGYAGIYLILKRVAYLVQ</sequence>
<evidence type="ECO:0000256" key="6">
    <source>
        <dbReference type="ARBA" id="ARBA00022705"/>
    </source>
</evidence>
<dbReference type="GO" id="GO:0046872">
    <property type="term" value="F:metal ion binding"/>
    <property type="evidence" value="ECO:0007669"/>
    <property type="project" value="UniProtKB-KW"/>
</dbReference>
<evidence type="ECO:0000256" key="1">
    <source>
        <dbReference type="ARBA" id="ARBA00009762"/>
    </source>
</evidence>
<dbReference type="Gene3D" id="3.90.920.10">
    <property type="entry name" value="DNA primase, PRIM domain"/>
    <property type="match status" value="1"/>
</dbReference>
<feature type="active site" evidence="11">
    <location>
        <position position="285"/>
    </location>
</feature>
<feature type="active site" evidence="11">
    <location>
        <position position="96"/>
    </location>
</feature>
<evidence type="ECO:0000256" key="3">
    <source>
        <dbReference type="ARBA" id="ARBA00022515"/>
    </source>
</evidence>
<keyword evidence="2 11" id="KW-0240">DNA-directed RNA polymerase</keyword>
<name>C7DIT4_MICA2</name>
<keyword evidence="15" id="KW-1185">Reference proteome</keyword>
<dbReference type="EMBL" id="GG697241">
    <property type="protein sequence ID" value="EET89858.1"/>
    <property type="molecule type" value="Genomic_DNA"/>
</dbReference>
<feature type="active site" evidence="11">
    <location>
        <position position="94"/>
    </location>
</feature>
<accession>C7DIT4</accession>
<comment type="similarity">
    <text evidence="1 11 12">Belongs to the eukaryotic-type primase small subunit family.</text>
</comment>
<comment type="cofactor">
    <cofactor evidence="11">
        <name>Mg(2+)</name>
        <dbReference type="ChEBI" id="CHEBI:18420"/>
    </cofactor>
    <cofactor evidence="11">
        <name>Mn(2+)</name>
        <dbReference type="ChEBI" id="CHEBI:29035"/>
    </cofactor>
</comment>
<dbReference type="GO" id="GO:0000428">
    <property type="term" value="C:DNA-directed RNA polymerase complex"/>
    <property type="evidence" value="ECO:0007669"/>
    <property type="project" value="UniProtKB-KW"/>
</dbReference>
<proteinExistence type="inferred from homology"/>
<comment type="subunit">
    <text evidence="11">Heterodimer of a small subunit (PriS) and a large subunit (PriL).</text>
</comment>
<gene>
    <name evidence="11" type="primary">priS</name>
    <name evidence="14" type="ORF">UNLARM2_0972</name>
</gene>
<evidence type="ECO:0000256" key="4">
    <source>
        <dbReference type="ARBA" id="ARBA00022679"/>
    </source>
</evidence>
<keyword evidence="9 11" id="KW-0804">Transcription</keyword>
<keyword evidence="7 11" id="KW-0479">Metal-binding</keyword>
<keyword evidence="10 11" id="KW-0464">Manganese</keyword>
<evidence type="ECO:0000313" key="14">
    <source>
        <dbReference type="EMBL" id="EET89858.1"/>
    </source>
</evidence>
<evidence type="ECO:0000256" key="10">
    <source>
        <dbReference type="ARBA" id="ARBA00023211"/>
    </source>
</evidence>
<dbReference type="AlphaFoldDB" id="C7DIT4"/>
<dbReference type="EC" id="2.7.7.-" evidence="11"/>
<dbReference type="NCBIfam" id="TIGR00335">
    <property type="entry name" value="primase_sml"/>
    <property type="match status" value="1"/>
</dbReference>
<evidence type="ECO:0000256" key="11">
    <source>
        <dbReference type="HAMAP-Rule" id="MF_00700"/>
    </source>
</evidence>
<dbReference type="Proteomes" id="UP000332487">
    <property type="component" value="Unassembled WGS sequence"/>
</dbReference>
<dbReference type="GO" id="GO:0003899">
    <property type="term" value="F:DNA-directed RNA polymerase activity"/>
    <property type="evidence" value="ECO:0007669"/>
    <property type="project" value="UniProtKB-UniRule"/>
</dbReference>
<dbReference type="InterPro" id="IPR014052">
    <property type="entry name" value="DNA_primase_ssu_euk/arc"/>
</dbReference>
<comment type="function">
    <text evidence="11">Catalytic subunit of DNA primase, an RNA polymerase that catalyzes the synthesis of short RNA molecules used as primers for DNA polymerase during DNA replication. The small subunit contains the primase catalytic core and has DNA synthesis activity on its own. Binding to the large subunit stabilizes and modulates the activity, increasing the rate of DNA synthesis while decreasing the length of the DNA fragments, and conferring RNA synthesis capability. The DNA polymerase activity may enable DNA primase to also catalyze primer extension after primer synthesis. May also play a role in DNA repair.</text>
</comment>
<protein>
    <recommendedName>
        <fullName evidence="11">DNA primase small subunit PriS</fullName>
        <ecNumber evidence="11">2.7.7.-</ecNumber>
    </recommendedName>
</protein>
<dbReference type="HAMAP" id="MF_00700">
    <property type="entry name" value="DNA_primase_sml_arc"/>
    <property type="match status" value="1"/>
</dbReference>
<reference evidence="14 15" key="2">
    <citation type="journal article" date="2010" name="Proc. Natl. Acad. Sci. U.S.A.">
        <title>Enigmatic, ultrasmall, uncultivated Archaea.</title>
        <authorList>
            <person name="Baker B.J."/>
            <person name="Comolli L.R."/>
            <person name="Dick G.J."/>
            <person name="Hauser L.J."/>
            <person name="Hyatt D."/>
            <person name="Dill B.D."/>
            <person name="Land M.L."/>
            <person name="Verberkmoes N.C."/>
            <person name="Hettich R.L."/>
            <person name="Banfield J.F."/>
        </authorList>
    </citation>
    <scope>NUCLEOTIDE SEQUENCE [LARGE SCALE GENOMIC DNA]</scope>
    <source>
        <strain evidence="14">ARMAN-2</strain>
    </source>
</reference>
<comment type="function">
    <text evidence="13">RNA polymerase that catalyzes the synthesis of short RNA molecules used as primers for DNA polymerase during DNA replication.</text>
</comment>
<dbReference type="InterPro" id="IPR002755">
    <property type="entry name" value="DNA_primase_S"/>
</dbReference>
<evidence type="ECO:0000256" key="13">
    <source>
        <dbReference type="RuleBase" id="RU004224"/>
    </source>
</evidence>
<dbReference type="GO" id="GO:1990077">
    <property type="term" value="C:primosome complex"/>
    <property type="evidence" value="ECO:0007669"/>
    <property type="project" value="UniProtKB-KW"/>
</dbReference>
<dbReference type="PANTHER" id="PTHR10536">
    <property type="entry name" value="DNA PRIMASE SMALL SUBUNIT"/>
    <property type="match status" value="1"/>
</dbReference>
<dbReference type="GO" id="GO:0006269">
    <property type="term" value="P:DNA replication, synthesis of primer"/>
    <property type="evidence" value="ECO:0007669"/>
    <property type="project" value="UniProtKB-UniRule"/>
</dbReference>
<keyword evidence="4 11" id="KW-0808">Transferase</keyword>
<evidence type="ECO:0000256" key="5">
    <source>
        <dbReference type="ARBA" id="ARBA00022695"/>
    </source>
</evidence>
<evidence type="ECO:0000256" key="9">
    <source>
        <dbReference type="ARBA" id="ARBA00023163"/>
    </source>
</evidence>